<keyword evidence="9" id="KW-0443">Lipid metabolism</keyword>
<evidence type="ECO:0000256" key="7">
    <source>
        <dbReference type="ARBA" id="ARBA00023002"/>
    </source>
</evidence>
<dbReference type="PIRSF" id="PIRSF000346">
    <property type="entry name" value="Dlt9_acylACP_des"/>
    <property type="match status" value="1"/>
</dbReference>
<keyword evidence="6" id="KW-0276">Fatty acid metabolism</keyword>
<protein>
    <submittedName>
        <fullName evidence="12">Acyl-ACP desaturase</fullName>
    </submittedName>
</protein>
<gene>
    <name evidence="12" type="ORF">MSAR_26790</name>
</gene>
<dbReference type="PANTHER" id="PTHR31155:SF9">
    <property type="entry name" value="STEAROYL-[ACYL-CARRIER-PROTEIN] 9-DESATURASE 7, CHLOROPLASTIC"/>
    <property type="match status" value="1"/>
</dbReference>
<keyword evidence="5 11" id="KW-0479">Metal-binding</keyword>
<sequence>MARKPVANALTLELEPIVANNLAQYLETADEWYGHDYVPFDQGENFAFLGGKDWDPSQVTLPSDIVDALEILLITKDNLAGYHRELVEHFILEDKWGRWLGRWTAEEHLHAIVLRNYLVVTRNFDPTADEDVRLAHVMRGYRADQFSQIETLVFMAFYERAHAVFARNLEARITDPVLKGLVGRIANDEERHEVFFANLVAHCVQTHRDSTINSINRRAVGFGVVGGDIIEYQEDKLPNVAKAGIFDLDASRQVISDRITAWGLGDEPVLKKFVRS</sequence>
<accession>A0A7I7SS25</accession>
<organism evidence="12 13">
    <name type="scientific">Mycolicibacterium sarraceniae</name>
    <dbReference type="NCBI Taxonomy" id="1534348"/>
    <lineage>
        <taxon>Bacteria</taxon>
        <taxon>Bacillati</taxon>
        <taxon>Actinomycetota</taxon>
        <taxon>Actinomycetes</taxon>
        <taxon>Mycobacteriales</taxon>
        <taxon>Mycobacteriaceae</taxon>
        <taxon>Mycolicibacterium</taxon>
    </lineage>
</organism>
<dbReference type="PANTHER" id="PTHR31155">
    <property type="entry name" value="ACYL- ACYL-CARRIER-PROTEIN DESATURASE-RELATED"/>
    <property type="match status" value="1"/>
</dbReference>
<evidence type="ECO:0000256" key="8">
    <source>
        <dbReference type="ARBA" id="ARBA00023004"/>
    </source>
</evidence>
<feature type="binding site" evidence="11">
    <location>
        <position position="189"/>
    </location>
    <ligand>
        <name>Fe cation</name>
        <dbReference type="ChEBI" id="CHEBI:24875"/>
        <label>2</label>
    </ligand>
</feature>
<keyword evidence="13" id="KW-1185">Reference proteome</keyword>
<feature type="binding site" evidence="11">
    <location>
        <position position="192"/>
    </location>
    <ligand>
        <name>Fe cation</name>
        <dbReference type="ChEBI" id="CHEBI:24875"/>
        <label>2</label>
    </ligand>
</feature>
<reference evidence="12 13" key="1">
    <citation type="journal article" date="2019" name="Emerg. Microbes Infect.">
        <title>Comprehensive subspecies identification of 175 nontuberculous mycobacteria species based on 7547 genomic profiles.</title>
        <authorList>
            <person name="Matsumoto Y."/>
            <person name="Kinjo T."/>
            <person name="Motooka D."/>
            <person name="Nabeya D."/>
            <person name="Jung N."/>
            <person name="Uechi K."/>
            <person name="Horii T."/>
            <person name="Iida T."/>
            <person name="Fujita J."/>
            <person name="Nakamura S."/>
        </authorList>
    </citation>
    <scope>NUCLEOTIDE SEQUENCE [LARGE SCALE GENOMIC DNA]</scope>
    <source>
        <strain evidence="12 13">JCM 30395</strain>
    </source>
</reference>
<proteinExistence type="inferred from homology"/>
<evidence type="ECO:0000256" key="2">
    <source>
        <dbReference type="ARBA" id="ARBA00008749"/>
    </source>
</evidence>
<evidence type="ECO:0000256" key="1">
    <source>
        <dbReference type="ARBA" id="ARBA00001954"/>
    </source>
</evidence>
<dbReference type="GO" id="GO:0046872">
    <property type="term" value="F:metal ion binding"/>
    <property type="evidence" value="ECO:0007669"/>
    <property type="project" value="UniProtKB-KW"/>
</dbReference>
<feature type="binding site" evidence="11">
    <location>
        <position position="107"/>
    </location>
    <ligand>
        <name>Fe cation</name>
        <dbReference type="ChEBI" id="CHEBI:24875"/>
        <label>2</label>
    </ligand>
</feature>
<keyword evidence="10" id="KW-0275">Fatty acid biosynthesis</keyword>
<evidence type="ECO:0000256" key="6">
    <source>
        <dbReference type="ARBA" id="ARBA00022832"/>
    </source>
</evidence>
<comment type="cofactor">
    <cofactor evidence="11">
        <name>Fe cation</name>
        <dbReference type="ChEBI" id="CHEBI:24875"/>
    </cofactor>
    <text evidence="11">Binds 2 iron ions per subunit.</text>
</comment>
<dbReference type="InterPro" id="IPR005067">
    <property type="entry name" value="Fatty_acid_desaturase-2"/>
</dbReference>
<dbReference type="InterPro" id="IPR009078">
    <property type="entry name" value="Ferritin-like_SF"/>
</dbReference>
<feature type="binding site" evidence="11">
    <location>
        <position position="110"/>
    </location>
    <ligand>
        <name>Fe cation</name>
        <dbReference type="ChEBI" id="CHEBI:24875"/>
        <label>1</label>
    </ligand>
</feature>
<feature type="binding site" evidence="11">
    <location>
        <position position="159"/>
    </location>
    <ligand>
        <name>Fe cation</name>
        <dbReference type="ChEBI" id="CHEBI:24875"/>
        <label>2</label>
    </ligand>
</feature>
<evidence type="ECO:0000256" key="5">
    <source>
        <dbReference type="ARBA" id="ARBA00022723"/>
    </source>
</evidence>
<evidence type="ECO:0000256" key="11">
    <source>
        <dbReference type="PIRSR" id="PIRSR000346-1"/>
    </source>
</evidence>
<comment type="cofactor">
    <cofactor evidence="1">
        <name>Fe(2+)</name>
        <dbReference type="ChEBI" id="CHEBI:29033"/>
    </cofactor>
</comment>
<comment type="similarity">
    <text evidence="2">Belongs to the fatty acid desaturase type 2 family.</text>
</comment>
<evidence type="ECO:0000256" key="4">
    <source>
        <dbReference type="ARBA" id="ARBA00022516"/>
    </source>
</evidence>
<dbReference type="Pfam" id="PF03405">
    <property type="entry name" value="FA_desaturase_2"/>
    <property type="match status" value="1"/>
</dbReference>
<dbReference type="GO" id="GO:0005829">
    <property type="term" value="C:cytosol"/>
    <property type="evidence" value="ECO:0007669"/>
    <property type="project" value="TreeGrafter"/>
</dbReference>
<evidence type="ECO:0000313" key="12">
    <source>
        <dbReference type="EMBL" id="BBY59543.1"/>
    </source>
</evidence>
<dbReference type="KEGG" id="msar:MSAR_26790"/>
<name>A0A7I7SS25_9MYCO</name>
<dbReference type="SUPFAM" id="SSF47240">
    <property type="entry name" value="Ferritin-like"/>
    <property type="match status" value="1"/>
</dbReference>
<feature type="binding site" evidence="11">
    <location>
        <position position="189"/>
    </location>
    <ligand>
        <name>Fe cation</name>
        <dbReference type="ChEBI" id="CHEBI:24875"/>
        <label>1</label>
    </ligand>
</feature>
<evidence type="ECO:0000256" key="10">
    <source>
        <dbReference type="ARBA" id="ARBA00023160"/>
    </source>
</evidence>
<evidence type="ECO:0000256" key="9">
    <source>
        <dbReference type="ARBA" id="ARBA00023098"/>
    </source>
</evidence>
<comment type="subunit">
    <text evidence="3">Homodimer.</text>
</comment>
<dbReference type="RefSeq" id="WP_163697592.1">
    <property type="nucleotide sequence ID" value="NZ_AP022595.1"/>
</dbReference>
<dbReference type="Gene3D" id="1.10.620.20">
    <property type="entry name" value="Ribonucleotide Reductase, subunit A"/>
    <property type="match status" value="1"/>
</dbReference>
<keyword evidence="8 11" id="KW-0408">Iron</keyword>
<feature type="binding site" evidence="11">
    <location>
        <position position="107"/>
    </location>
    <ligand>
        <name>Fe cation</name>
        <dbReference type="ChEBI" id="CHEBI:24875"/>
        <label>1</label>
    </ligand>
</feature>
<dbReference type="InterPro" id="IPR012348">
    <property type="entry name" value="RNR-like"/>
</dbReference>
<dbReference type="GO" id="GO:0045300">
    <property type="term" value="F:stearoyl-[ACP] desaturase activity"/>
    <property type="evidence" value="ECO:0007669"/>
    <property type="project" value="InterPro"/>
</dbReference>
<evidence type="ECO:0000313" key="13">
    <source>
        <dbReference type="Proteomes" id="UP000466445"/>
    </source>
</evidence>
<evidence type="ECO:0000256" key="3">
    <source>
        <dbReference type="ARBA" id="ARBA00011738"/>
    </source>
</evidence>
<dbReference type="GO" id="GO:0006633">
    <property type="term" value="P:fatty acid biosynthetic process"/>
    <property type="evidence" value="ECO:0007669"/>
    <property type="project" value="UniProtKB-KW"/>
</dbReference>
<dbReference type="EMBL" id="AP022595">
    <property type="protein sequence ID" value="BBY59543.1"/>
    <property type="molecule type" value="Genomic_DNA"/>
</dbReference>
<keyword evidence="4" id="KW-0444">Lipid biosynthesis</keyword>
<keyword evidence="7" id="KW-0560">Oxidoreductase</keyword>
<dbReference type="AlphaFoldDB" id="A0A7I7SS25"/>
<dbReference type="Proteomes" id="UP000466445">
    <property type="component" value="Chromosome"/>
</dbReference>